<dbReference type="GeneTree" id="ENSGT00530000064791"/>
<dbReference type="Gene3D" id="2.60.40.200">
    <property type="entry name" value="Superoxide dismutase, copper/zinc binding domain"/>
    <property type="match status" value="1"/>
</dbReference>
<dbReference type="OMA" id="HFNPYMA"/>
<keyword evidence="3" id="KW-1185">Reference proteome</keyword>
<dbReference type="InterPro" id="IPR001424">
    <property type="entry name" value="SOD_Cu_Zn_dom"/>
</dbReference>
<dbReference type="InParanoid" id="F6XWL9"/>
<name>F6XWL9_CIOIN</name>
<organism evidence="2 3">
    <name type="scientific">Ciona intestinalis</name>
    <name type="common">Transparent sea squirt</name>
    <name type="synonym">Ascidia intestinalis</name>
    <dbReference type="NCBI Taxonomy" id="7719"/>
    <lineage>
        <taxon>Eukaryota</taxon>
        <taxon>Metazoa</taxon>
        <taxon>Chordata</taxon>
        <taxon>Tunicata</taxon>
        <taxon>Ascidiacea</taxon>
        <taxon>Phlebobranchia</taxon>
        <taxon>Cionidae</taxon>
        <taxon>Ciona</taxon>
    </lineage>
</organism>
<dbReference type="Ensembl" id="ENSCINT00000027571.2">
    <property type="protein sequence ID" value="ENSCINP00000027325.2"/>
    <property type="gene ID" value="ENSCING00000015393.2"/>
</dbReference>
<accession>F6XWL9</accession>
<reference evidence="2" key="3">
    <citation type="submission" date="2025-08" db="UniProtKB">
        <authorList>
            <consortium name="Ensembl"/>
        </authorList>
    </citation>
    <scope>IDENTIFICATION</scope>
</reference>
<dbReference type="SUPFAM" id="SSF49329">
    <property type="entry name" value="Cu,Zn superoxide dismutase-like"/>
    <property type="match status" value="1"/>
</dbReference>
<dbReference type="EMBL" id="EAAA01002426">
    <property type="status" value="NOT_ANNOTATED_CDS"/>
    <property type="molecule type" value="Genomic_DNA"/>
</dbReference>
<dbReference type="AlphaFoldDB" id="F6XWL9"/>
<dbReference type="Proteomes" id="UP000008144">
    <property type="component" value="Chromosome 7"/>
</dbReference>
<dbReference type="PANTHER" id="PTHR20910:SF1">
    <property type="entry name" value="SUPEROXIDE DISMUTASE COPPER_ZINC BINDING DOMAIN-CONTAINING PROTEIN"/>
    <property type="match status" value="1"/>
</dbReference>
<dbReference type="InterPro" id="IPR053257">
    <property type="entry name" value="Cu-only_SOD"/>
</dbReference>
<proteinExistence type="predicted"/>
<dbReference type="HOGENOM" id="CLU_1219343_0_0_1"/>
<evidence type="ECO:0000313" key="3">
    <source>
        <dbReference type="Proteomes" id="UP000008144"/>
    </source>
</evidence>
<dbReference type="PANTHER" id="PTHR20910">
    <property type="entry name" value="AGAP001623-PA"/>
    <property type="match status" value="1"/>
</dbReference>
<reference evidence="2" key="4">
    <citation type="submission" date="2025-09" db="UniProtKB">
        <authorList>
            <consortium name="Ensembl"/>
        </authorList>
    </citation>
    <scope>IDENTIFICATION</scope>
</reference>
<evidence type="ECO:0000259" key="1">
    <source>
        <dbReference type="Pfam" id="PF00080"/>
    </source>
</evidence>
<dbReference type="Pfam" id="PF00080">
    <property type="entry name" value="Sod_Cu"/>
    <property type="match status" value="1"/>
</dbReference>
<dbReference type="GO" id="GO:0006801">
    <property type="term" value="P:superoxide metabolic process"/>
    <property type="evidence" value="ECO:0007669"/>
    <property type="project" value="InterPro"/>
</dbReference>
<reference evidence="2" key="2">
    <citation type="journal article" date="2008" name="Genome Biol.">
        <title>Improved genome assembly and evidence-based global gene model set for the chordate Ciona intestinalis: new insight into intron and operon populations.</title>
        <authorList>
            <person name="Satou Y."/>
            <person name="Mineta K."/>
            <person name="Ogasawara M."/>
            <person name="Sasakura Y."/>
            <person name="Shoguchi E."/>
            <person name="Ueno K."/>
            <person name="Yamada L."/>
            <person name="Matsumoto J."/>
            <person name="Wasserscheid J."/>
            <person name="Dewar K."/>
            <person name="Wiley G.B."/>
            <person name="Macmil S.L."/>
            <person name="Roe B.A."/>
            <person name="Zeller R.W."/>
            <person name="Hastings K.E."/>
            <person name="Lemaire P."/>
            <person name="Lindquist E."/>
            <person name="Endo T."/>
            <person name="Hotta K."/>
            <person name="Inaba K."/>
        </authorList>
    </citation>
    <scope>NUCLEOTIDE SEQUENCE [LARGE SCALE GENOMIC DNA]</scope>
    <source>
        <strain evidence="2">wild type</strain>
    </source>
</reference>
<dbReference type="GO" id="GO:0046872">
    <property type="term" value="F:metal ion binding"/>
    <property type="evidence" value="ECO:0007669"/>
    <property type="project" value="InterPro"/>
</dbReference>
<evidence type="ECO:0000313" key="2">
    <source>
        <dbReference type="Ensembl" id="ENSCINP00000027325.2"/>
    </source>
</evidence>
<sequence>MEIDLVYPNGSTTVTPGHNYHIHVDPVVAEDSCGVAMSHFNPYMAPLGSPAYATYCSRTNPLACEVGDISKKHMQYDIGSGRKRVVDTDLPLHTDQTVLGRSIVFHYQRGGAPRKGCANIIPTTNIFTISYPATVEYDYYRFTSAVSKLLGIARMRVVVIHAPQVPLVRNGCAQVMVHLAGKIPQEKIEQLINGPGREMSPFSQTCQCENRFGGVIGGEDVINMMEM</sequence>
<reference evidence="3" key="1">
    <citation type="journal article" date="2002" name="Science">
        <title>The draft genome of Ciona intestinalis: insights into chordate and vertebrate origins.</title>
        <authorList>
            <person name="Dehal P."/>
            <person name="Satou Y."/>
            <person name="Campbell R.K."/>
            <person name="Chapman J."/>
            <person name="Degnan B."/>
            <person name="De Tomaso A."/>
            <person name="Davidson B."/>
            <person name="Di Gregorio A."/>
            <person name="Gelpke M."/>
            <person name="Goodstein D.M."/>
            <person name="Harafuji N."/>
            <person name="Hastings K.E."/>
            <person name="Ho I."/>
            <person name="Hotta K."/>
            <person name="Huang W."/>
            <person name="Kawashima T."/>
            <person name="Lemaire P."/>
            <person name="Martinez D."/>
            <person name="Meinertzhagen I.A."/>
            <person name="Necula S."/>
            <person name="Nonaka M."/>
            <person name="Putnam N."/>
            <person name="Rash S."/>
            <person name="Saiga H."/>
            <person name="Satake M."/>
            <person name="Terry A."/>
            <person name="Yamada L."/>
            <person name="Wang H.G."/>
            <person name="Awazu S."/>
            <person name="Azumi K."/>
            <person name="Boore J."/>
            <person name="Branno M."/>
            <person name="Chin-Bow S."/>
            <person name="DeSantis R."/>
            <person name="Doyle S."/>
            <person name="Francino P."/>
            <person name="Keys D.N."/>
            <person name="Haga S."/>
            <person name="Hayashi H."/>
            <person name="Hino K."/>
            <person name="Imai K.S."/>
            <person name="Inaba K."/>
            <person name="Kano S."/>
            <person name="Kobayashi K."/>
            <person name="Kobayashi M."/>
            <person name="Lee B.I."/>
            <person name="Makabe K.W."/>
            <person name="Manohar C."/>
            <person name="Matassi G."/>
            <person name="Medina M."/>
            <person name="Mochizuki Y."/>
            <person name="Mount S."/>
            <person name="Morishita T."/>
            <person name="Miura S."/>
            <person name="Nakayama A."/>
            <person name="Nishizaka S."/>
            <person name="Nomoto H."/>
            <person name="Ohta F."/>
            <person name="Oishi K."/>
            <person name="Rigoutsos I."/>
            <person name="Sano M."/>
            <person name="Sasaki A."/>
            <person name="Sasakura Y."/>
            <person name="Shoguchi E."/>
            <person name="Shin-i T."/>
            <person name="Spagnuolo A."/>
            <person name="Stainier D."/>
            <person name="Suzuki M.M."/>
            <person name="Tassy O."/>
            <person name="Takatori N."/>
            <person name="Tokuoka M."/>
            <person name="Yagi K."/>
            <person name="Yoshizaki F."/>
            <person name="Wada S."/>
            <person name="Zhang C."/>
            <person name="Hyatt P.D."/>
            <person name="Larimer F."/>
            <person name="Detter C."/>
            <person name="Doggett N."/>
            <person name="Glavina T."/>
            <person name="Hawkins T."/>
            <person name="Richardson P."/>
            <person name="Lucas S."/>
            <person name="Kohara Y."/>
            <person name="Levine M."/>
            <person name="Satoh N."/>
            <person name="Rokhsar D.S."/>
        </authorList>
    </citation>
    <scope>NUCLEOTIDE SEQUENCE [LARGE SCALE GENOMIC DNA]</scope>
</reference>
<feature type="domain" description="Superoxide dismutase copper/zinc binding" evidence="1">
    <location>
        <begin position="14"/>
        <end position="108"/>
    </location>
</feature>
<protein>
    <recommendedName>
        <fullName evidence="1">Superoxide dismutase copper/zinc binding domain-containing protein</fullName>
    </recommendedName>
</protein>
<dbReference type="InterPro" id="IPR036423">
    <property type="entry name" value="SOD-like_Cu/Zn_dom_sf"/>
</dbReference>